<dbReference type="SUPFAM" id="SSF52540">
    <property type="entry name" value="P-loop containing nucleoside triphosphate hydrolases"/>
    <property type="match status" value="1"/>
</dbReference>
<evidence type="ECO:0000256" key="3">
    <source>
        <dbReference type="ARBA" id="ARBA00022679"/>
    </source>
</evidence>
<proteinExistence type="inferred from homology"/>
<comment type="similarity">
    <text evidence="2">Belongs to the guanylate kinase family.</text>
</comment>
<evidence type="ECO:0000256" key="1">
    <source>
        <dbReference type="ARBA" id="ARBA00003531"/>
    </source>
</evidence>
<dbReference type="Pfam" id="PF00625">
    <property type="entry name" value="Guanylate_kin"/>
    <property type="match status" value="1"/>
</dbReference>
<dbReference type="Gene3D" id="3.40.50.300">
    <property type="entry name" value="P-loop containing nucleotide triphosphate hydrolases"/>
    <property type="match status" value="1"/>
</dbReference>
<evidence type="ECO:0000256" key="5">
    <source>
        <dbReference type="ARBA" id="ARBA00048594"/>
    </source>
</evidence>
<gene>
    <name evidence="7" type="ORF">IC621_02450</name>
</gene>
<accession>A0A926NDZ0</accession>
<evidence type="ECO:0000313" key="7">
    <source>
        <dbReference type="EMBL" id="MBD1379080.1"/>
    </source>
</evidence>
<dbReference type="GO" id="GO:0005829">
    <property type="term" value="C:cytosol"/>
    <property type="evidence" value="ECO:0007669"/>
    <property type="project" value="TreeGrafter"/>
</dbReference>
<comment type="caution">
    <text evidence="7">The sequence shown here is derived from an EMBL/GenBank/DDBJ whole genome shotgun (WGS) entry which is preliminary data.</text>
</comment>
<dbReference type="InterPro" id="IPR008144">
    <property type="entry name" value="Guanylate_kin-like_dom"/>
</dbReference>
<organism evidence="7 8">
    <name type="scientific">Metabacillus arenae</name>
    <dbReference type="NCBI Taxonomy" id="2771434"/>
    <lineage>
        <taxon>Bacteria</taxon>
        <taxon>Bacillati</taxon>
        <taxon>Bacillota</taxon>
        <taxon>Bacilli</taxon>
        <taxon>Bacillales</taxon>
        <taxon>Bacillaceae</taxon>
        <taxon>Metabacillus</taxon>
    </lineage>
</organism>
<dbReference type="PANTHER" id="PTHR23117:SF13">
    <property type="entry name" value="GUANYLATE KINASE"/>
    <property type="match status" value="1"/>
</dbReference>
<evidence type="ECO:0000256" key="4">
    <source>
        <dbReference type="ARBA" id="ARBA00022777"/>
    </source>
</evidence>
<keyword evidence="8" id="KW-1185">Reference proteome</keyword>
<protein>
    <submittedName>
        <fullName evidence="7">Guanylate kinase</fullName>
    </submittedName>
</protein>
<dbReference type="InterPro" id="IPR008145">
    <property type="entry name" value="GK/Ca_channel_bsu"/>
</dbReference>
<dbReference type="EMBL" id="JACXAI010000002">
    <property type="protein sequence ID" value="MBD1379080.1"/>
    <property type="molecule type" value="Genomic_DNA"/>
</dbReference>
<comment type="catalytic activity">
    <reaction evidence="5">
        <text>GMP + ATP = GDP + ADP</text>
        <dbReference type="Rhea" id="RHEA:20780"/>
        <dbReference type="ChEBI" id="CHEBI:30616"/>
        <dbReference type="ChEBI" id="CHEBI:58115"/>
        <dbReference type="ChEBI" id="CHEBI:58189"/>
        <dbReference type="ChEBI" id="CHEBI:456216"/>
        <dbReference type="EC" id="2.7.4.8"/>
    </reaction>
</comment>
<dbReference type="PROSITE" id="PS50052">
    <property type="entry name" value="GUANYLATE_KINASE_2"/>
    <property type="match status" value="1"/>
</dbReference>
<dbReference type="InterPro" id="IPR027417">
    <property type="entry name" value="P-loop_NTPase"/>
</dbReference>
<dbReference type="RefSeq" id="WP_191155377.1">
    <property type="nucleotide sequence ID" value="NZ_JACXAI010000002.1"/>
</dbReference>
<dbReference type="Proteomes" id="UP000626844">
    <property type="component" value="Unassembled WGS sequence"/>
</dbReference>
<dbReference type="PANTHER" id="PTHR23117">
    <property type="entry name" value="GUANYLATE KINASE-RELATED"/>
    <property type="match status" value="1"/>
</dbReference>
<evidence type="ECO:0000259" key="6">
    <source>
        <dbReference type="PROSITE" id="PS50052"/>
    </source>
</evidence>
<dbReference type="SMART" id="SM00072">
    <property type="entry name" value="GuKc"/>
    <property type="match status" value="1"/>
</dbReference>
<comment type="function">
    <text evidence="1">Essential for recycling GMP and indirectly, cGMP.</text>
</comment>
<evidence type="ECO:0000256" key="2">
    <source>
        <dbReference type="ARBA" id="ARBA00005790"/>
    </source>
</evidence>
<name>A0A926NDZ0_9BACI</name>
<keyword evidence="4 7" id="KW-0418">Kinase</keyword>
<evidence type="ECO:0000313" key="8">
    <source>
        <dbReference type="Proteomes" id="UP000626844"/>
    </source>
</evidence>
<sequence length="187" mass="21412">MSKLIIFMGASGSGKSEIQHSLPIDFMTNCTTRALRDGEIDGYHIKQVSEEEFLKLEIEGFFFETNKYAGNYYGTPKHKIDELINGKPYHCTKDINGMRALKGKLGDKAVSIYIKPPSIDELKRRMLIRGDKEIDIARRIKHLEETDEFENEKFADYVIVNDDLKEAQLEAHKIVIKELLKSISNGE</sequence>
<dbReference type="GO" id="GO:0004385">
    <property type="term" value="F:GMP kinase activity"/>
    <property type="evidence" value="ECO:0007669"/>
    <property type="project" value="UniProtKB-EC"/>
</dbReference>
<keyword evidence="3" id="KW-0808">Transferase</keyword>
<dbReference type="AlphaFoldDB" id="A0A926NDZ0"/>
<feature type="domain" description="Guanylate kinase-like" evidence="6">
    <location>
        <begin position="2"/>
        <end position="176"/>
    </location>
</feature>
<reference evidence="7" key="1">
    <citation type="submission" date="2020-09" db="EMBL/GenBank/DDBJ databases">
        <title>A novel bacterium of genus Bacillus, isolated from South China Sea.</title>
        <authorList>
            <person name="Huang H."/>
            <person name="Mo K."/>
            <person name="Hu Y."/>
        </authorList>
    </citation>
    <scope>NUCLEOTIDE SEQUENCE</scope>
    <source>
        <strain evidence="7">IB182487</strain>
    </source>
</reference>